<evidence type="ECO:0000259" key="2">
    <source>
        <dbReference type="Pfam" id="PF12281"/>
    </source>
</evidence>
<protein>
    <recommendedName>
        <fullName evidence="2">Nucleotidyltransferase-like domain-containing protein</fullName>
    </recommendedName>
</protein>
<proteinExistence type="predicted"/>
<evidence type="ECO:0000256" key="1">
    <source>
        <dbReference type="SAM" id="MobiDB-lite"/>
    </source>
</evidence>
<feature type="domain" description="Nucleotidyltransferase-like" evidence="2">
    <location>
        <begin position="66"/>
        <end position="279"/>
    </location>
</feature>
<dbReference type="Proteomes" id="UP000282195">
    <property type="component" value="Chromosome"/>
</dbReference>
<dbReference type="InterPro" id="IPR058575">
    <property type="entry name" value="NTP_transf_8_dom"/>
</dbReference>
<evidence type="ECO:0000313" key="4">
    <source>
        <dbReference type="Proteomes" id="UP000282195"/>
    </source>
</evidence>
<keyword evidence="4" id="KW-1185">Reference proteome</keyword>
<reference evidence="3 4" key="1">
    <citation type="submission" date="2018-10" db="EMBL/GenBank/DDBJ databases">
        <title>Rhizobium etli, R. leguminosarum and a new Rhizobium genospecies from Phaseolus dumosus.</title>
        <authorList>
            <person name="Ramirez-Puebla S.T."/>
            <person name="Rogel-Hernandez M.A."/>
            <person name="Guerrero G."/>
            <person name="Ormeno-Orrillo E."/>
            <person name="Martinez-Romero J.C."/>
            <person name="Negrete-Yankelevich S."/>
            <person name="Martinez-Romero E."/>
        </authorList>
    </citation>
    <scope>NUCLEOTIDE SEQUENCE [LARGE SCALE GENOMIC DNA]</scope>
    <source>
        <strain evidence="3 4">CCGE525</strain>
    </source>
</reference>
<dbReference type="KEGG" id="rjg:CCGE525_14125"/>
<dbReference type="OrthoDB" id="5469612at2"/>
<accession>A0A387FMX9</accession>
<evidence type="ECO:0000313" key="3">
    <source>
        <dbReference type="EMBL" id="AYG59819.1"/>
    </source>
</evidence>
<sequence length="344" mass="37919">MLVSSHIGTTGRRPSKTEGAVCWPRGRSRSCQEGGNATRLKADYVSRRRLASQLRRSGLPSRTRTEGEVISQLAKSGLFRLRAVLVGSHAFQTYGGLLGLRFDEANYLTQDDDIAQYHSISVLIDDAMEDIGSILTKVDATFKPIFNPHSPFLVAGYRNSDGTRVEFLTPNRGDAANSQSLTKMPALGGIGAQALPYLDFLIREPVRSVVLHEAGVGVVVPAPERYAVHKLIVSTRLRVETGTMSKITKDLAQASALIARLSETKQEFELGSAWIEAWERGPRWRRRLAVASLRLEEEEFSLLEQAVVTAERLSGIEDRRHGMGTGKKGILELRDHWSGGRSPS</sequence>
<dbReference type="AlphaFoldDB" id="A0A387FMX9"/>
<name>A0A387FMX9_9HYPH</name>
<feature type="region of interest" description="Disordered" evidence="1">
    <location>
        <begin position="1"/>
        <end position="21"/>
    </location>
</feature>
<dbReference type="EMBL" id="CP032694">
    <property type="protein sequence ID" value="AYG59819.1"/>
    <property type="molecule type" value="Genomic_DNA"/>
</dbReference>
<organism evidence="3 4">
    <name type="scientific">Rhizobium jaguaris</name>
    <dbReference type="NCBI Taxonomy" id="1312183"/>
    <lineage>
        <taxon>Bacteria</taxon>
        <taxon>Pseudomonadati</taxon>
        <taxon>Pseudomonadota</taxon>
        <taxon>Alphaproteobacteria</taxon>
        <taxon>Hyphomicrobiales</taxon>
        <taxon>Rhizobiaceae</taxon>
        <taxon>Rhizobium/Agrobacterium group</taxon>
        <taxon>Rhizobium</taxon>
    </lineage>
</organism>
<gene>
    <name evidence="3" type="ORF">CCGE525_14125</name>
</gene>
<dbReference type="Pfam" id="PF12281">
    <property type="entry name" value="NTP_transf_8"/>
    <property type="match status" value="1"/>
</dbReference>